<reference evidence="1" key="1">
    <citation type="journal article" date="2021" name="PeerJ">
        <title>Extensive microbial diversity within the chicken gut microbiome revealed by metagenomics and culture.</title>
        <authorList>
            <person name="Gilroy R."/>
            <person name="Ravi A."/>
            <person name="Getino M."/>
            <person name="Pursley I."/>
            <person name="Horton D.L."/>
            <person name="Alikhan N.F."/>
            <person name="Baker D."/>
            <person name="Gharbi K."/>
            <person name="Hall N."/>
            <person name="Watson M."/>
            <person name="Adriaenssens E.M."/>
            <person name="Foster-Nyarko E."/>
            <person name="Jarju S."/>
            <person name="Secka A."/>
            <person name="Antonio M."/>
            <person name="Oren A."/>
            <person name="Chaudhuri R.R."/>
            <person name="La Ragione R."/>
            <person name="Hildebrand F."/>
            <person name="Pallen M.J."/>
        </authorList>
    </citation>
    <scope>NUCLEOTIDE SEQUENCE</scope>
    <source>
        <strain evidence="1">ChiBcec16-3735</strain>
    </source>
</reference>
<dbReference type="Pfam" id="PF00300">
    <property type="entry name" value="His_Phos_1"/>
    <property type="match status" value="1"/>
</dbReference>
<evidence type="ECO:0000313" key="2">
    <source>
        <dbReference type="Proteomes" id="UP000824065"/>
    </source>
</evidence>
<dbReference type="EMBL" id="DXBJ01000021">
    <property type="protein sequence ID" value="HIZ57526.1"/>
    <property type="molecule type" value="Genomic_DNA"/>
</dbReference>
<dbReference type="Gene3D" id="3.40.50.1240">
    <property type="entry name" value="Phosphoglycerate mutase-like"/>
    <property type="match status" value="1"/>
</dbReference>
<proteinExistence type="predicted"/>
<gene>
    <name evidence="1" type="ORF">H9725_02915</name>
</gene>
<organism evidence="1 2">
    <name type="scientific">Candidatus Faecalibacterium gallistercoris</name>
    <dbReference type="NCBI Taxonomy" id="2838579"/>
    <lineage>
        <taxon>Bacteria</taxon>
        <taxon>Bacillati</taxon>
        <taxon>Bacillota</taxon>
        <taxon>Clostridia</taxon>
        <taxon>Eubacteriales</taxon>
        <taxon>Oscillospiraceae</taxon>
        <taxon>Faecalibacterium</taxon>
    </lineage>
</organism>
<reference evidence="1" key="2">
    <citation type="submission" date="2021-04" db="EMBL/GenBank/DDBJ databases">
        <authorList>
            <person name="Gilroy R."/>
        </authorList>
    </citation>
    <scope>NUCLEOTIDE SEQUENCE</scope>
    <source>
        <strain evidence="1">ChiBcec16-3735</strain>
    </source>
</reference>
<evidence type="ECO:0000313" key="1">
    <source>
        <dbReference type="EMBL" id="HIZ57526.1"/>
    </source>
</evidence>
<dbReference type="SUPFAM" id="SSF53254">
    <property type="entry name" value="Phosphoglycerate mutase-like"/>
    <property type="match status" value="1"/>
</dbReference>
<accession>A0A9D2FFR6</accession>
<dbReference type="SMART" id="SM00855">
    <property type="entry name" value="PGAM"/>
    <property type="match status" value="1"/>
</dbReference>
<protein>
    <submittedName>
        <fullName evidence="1">Phosphoglycerate mutase family protein</fullName>
    </submittedName>
</protein>
<name>A0A9D2FFR6_9FIRM</name>
<dbReference type="InterPro" id="IPR029033">
    <property type="entry name" value="His_PPase_superfam"/>
</dbReference>
<dbReference type="InterPro" id="IPR013078">
    <property type="entry name" value="His_Pase_superF_clade-1"/>
</dbReference>
<dbReference type="CDD" id="cd07067">
    <property type="entry name" value="HP_PGM_like"/>
    <property type="match status" value="1"/>
</dbReference>
<sequence length="244" mass="27521">MKLLFIRHGEPDYAHDTLTEKGWREAELLAGRIAPLDVRQYYVSPLGRAQDTARPTLQKAGRTAVTLDWLREFTGRVRKPNLPDQDSIAWDWLPQDWTADERFFSDRAWSQNEAMAAGGVGAVYDSVIRSFDALLAQYGYQRQGRLYRAAAPNNDTLVFFCHFALECVLLSRLINVSPMVLWHGLCAAPSSVTTVATEERRPGAAYFRVLQFGDISHLYAHGEPPSFMARFCECYGNPGEIADD</sequence>
<dbReference type="AlphaFoldDB" id="A0A9D2FFR6"/>
<comment type="caution">
    <text evidence="1">The sequence shown here is derived from an EMBL/GenBank/DDBJ whole genome shotgun (WGS) entry which is preliminary data.</text>
</comment>
<dbReference type="Proteomes" id="UP000824065">
    <property type="component" value="Unassembled WGS sequence"/>
</dbReference>